<evidence type="ECO:0000313" key="2">
    <source>
        <dbReference type="EMBL" id="CUK02816.1"/>
    </source>
</evidence>
<feature type="transmembrane region" description="Helical" evidence="1">
    <location>
        <begin position="62"/>
        <end position="80"/>
    </location>
</feature>
<accession>A0A0N7M9S6</accession>
<reference evidence="3" key="1">
    <citation type="submission" date="2015-09" db="EMBL/GenBank/DDBJ databases">
        <authorList>
            <person name="Rodrigo-Torres Lidia"/>
            <person name="Arahal R.David."/>
        </authorList>
    </citation>
    <scope>NUCLEOTIDE SEQUENCE [LARGE SCALE GENOMIC DNA]</scope>
    <source>
        <strain evidence="3">CECT 7735</strain>
    </source>
</reference>
<dbReference type="InterPro" id="IPR007820">
    <property type="entry name" value="AbrB_fam"/>
</dbReference>
<dbReference type="PANTHER" id="PTHR38457:SF1">
    <property type="entry name" value="REGULATOR ABRB-RELATED"/>
    <property type="match status" value="1"/>
</dbReference>
<organism evidence="2 3">
    <name type="scientific">Shimia thalassica</name>
    <dbReference type="NCBI Taxonomy" id="1715693"/>
    <lineage>
        <taxon>Bacteria</taxon>
        <taxon>Pseudomonadati</taxon>
        <taxon>Pseudomonadota</taxon>
        <taxon>Alphaproteobacteria</taxon>
        <taxon>Rhodobacterales</taxon>
        <taxon>Roseobacteraceae</taxon>
    </lineage>
</organism>
<dbReference type="GO" id="GO:0016020">
    <property type="term" value="C:membrane"/>
    <property type="evidence" value="ECO:0007669"/>
    <property type="project" value="InterPro"/>
</dbReference>
<dbReference type="AlphaFoldDB" id="A0A0N7M9S6"/>
<feature type="transmembrane region" description="Helical" evidence="1">
    <location>
        <begin position="297"/>
        <end position="321"/>
    </location>
</feature>
<dbReference type="Pfam" id="PF05145">
    <property type="entry name" value="AbrB"/>
    <property type="match status" value="1"/>
</dbReference>
<dbReference type="RefSeq" id="WP_058311803.1">
    <property type="nucleotide sequence ID" value="NZ_CYTW01000002.1"/>
</dbReference>
<feature type="transmembrane region" description="Helical" evidence="1">
    <location>
        <begin position="266"/>
        <end position="291"/>
    </location>
</feature>
<feature type="transmembrane region" description="Helical" evidence="1">
    <location>
        <begin position="86"/>
        <end position="104"/>
    </location>
</feature>
<keyword evidence="3" id="KW-1185">Reference proteome</keyword>
<dbReference type="NCBIfam" id="TIGR03082">
    <property type="entry name" value="Gneg_AbrB_dup"/>
    <property type="match status" value="1"/>
</dbReference>
<dbReference type="GeneID" id="83881667"/>
<feature type="transmembrane region" description="Helical" evidence="1">
    <location>
        <begin position="191"/>
        <end position="208"/>
    </location>
</feature>
<dbReference type="EMBL" id="CYTW01000002">
    <property type="protein sequence ID" value="CUK02816.1"/>
    <property type="molecule type" value="Genomic_DNA"/>
</dbReference>
<proteinExistence type="predicted"/>
<feature type="transmembrane region" description="Helical" evidence="1">
    <location>
        <begin position="34"/>
        <end position="50"/>
    </location>
</feature>
<dbReference type="Proteomes" id="UP000051870">
    <property type="component" value="Unassembled WGS sequence"/>
</dbReference>
<keyword evidence="1" id="KW-0812">Transmembrane</keyword>
<keyword evidence="1" id="KW-0472">Membrane</keyword>
<feature type="transmembrane region" description="Helical" evidence="1">
    <location>
        <begin position="154"/>
        <end position="171"/>
    </location>
</feature>
<dbReference type="GO" id="GO:0010468">
    <property type="term" value="P:regulation of gene expression"/>
    <property type="evidence" value="ECO:0007669"/>
    <property type="project" value="InterPro"/>
</dbReference>
<keyword evidence="1" id="KW-1133">Transmembrane helix</keyword>
<dbReference type="STRING" id="1715693.PH7735_02657"/>
<protein>
    <submittedName>
        <fullName evidence="2">Membrane protein AbrB duplication</fullName>
    </submittedName>
</protein>
<gene>
    <name evidence="2" type="ORF">PH7735_02657</name>
</gene>
<evidence type="ECO:0000256" key="1">
    <source>
        <dbReference type="SAM" id="Phobius"/>
    </source>
</evidence>
<dbReference type="PIRSF" id="PIRSF038991">
    <property type="entry name" value="Protein_AbrB"/>
    <property type="match status" value="1"/>
</dbReference>
<evidence type="ECO:0000313" key="3">
    <source>
        <dbReference type="Proteomes" id="UP000051870"/>
    </source>
</evidence>
<dbReference type="PANTHER" id="PTHR38457">
    <property type="entry name" value="REGULATOR ABRB-RELATED"/>
    <property type="match status" value="1"/>
</dbReference>
<dbReference type="InterPro" id="IPR017516">
    <property type="entry name" value="AbrB_dup"/>
</dbReference>
<name>A0A0N7M9S6_9RHOB</name>
<sequence>MTDLRSKALQLTLVLATALAGAFAALAMGWPIPFLLGSLVATAVLALTFAARTGRPVFFPTLLRQVFIAVIGTMIGTTFTPEVLSLAPTLAVTLCAMMGFVVLAQASNYVIFHYLGGYDRPTSFYAAMPGGLIEAVEMGTKAGGDVETLSIQHFVRIVLVILIVPLLFLVVTGEAVGSAASQTLEKGASDWRDWLMVALIAPVGLWIGKASRLPAAPLLGPLVLTAILQSSGVIDLGGPPALLNLAQLIVGASLGAQFAKTTPRRLLWALALGFVSVMVTLAIASGFALMLGQFISVSFQTLLISFAPGGVTEMSLIALSLGVSPVLVSTHHLFRILFTVGLAGLLFKRLGNGSPET</sequence>